<dbReference type="InterPro" id="IPR050315">
    <property type="entry name" value="FAD-oxidoreductase_2"/>
</dbReference>
<dbReference type="Pfam" id="PF10518">
    <property type="entry name" value="TAT_signal"/>
    <property type="match status" value="1"/>
</dbReference>
<dbReference type="RefSeq" id="WP_168659545.1">
    <property type="nucleotide sequence ID" value="NZ_CP051180.1"/>
</dbReference>
<evidence type="ECO:0000256" key="2">
    <source>
        <dbReference type="ARBA" id="ARBA00022630"/>
    </source>
</evidence>
<dbReference type="InterPro" id="IPR027477">
    <property type="entry name" value="Succ_DH/fumarate_Rdtase_cat_sf"/>
</dbReference>
<keyword evidence="2" id="KW-0285">Flavoprotein</keyword>
<dbReference type="Pfam" id="PF00890">
    <property type="entry name" value="FAD_binding_2"/>
    <property type="match status" value="1"/>
</dbReference>
<dbReference type="AlphaFoldDB" id="A0A6H1UB40"/>
<dbReference type="SUPFAM" id="SSF51905">
    <property type="entry name" value="FAD/NAD(P)-binding domain"/>
    <property type="match status" value="1"/>
</dbReference>
<dbReference type="PANTHER" id="PTHR43400">
    <property type="entry name" value="FUMARATE REDUCTASE"/>
    <property type="match status" value="1"/>
</dbReference>
<dbReference type="PRINTS" id="PR00411">
    <property type="entry name" value="PNDRDTASEI"/>
</dbReference>
<sequence>MDDNKNIENNSRRSFLKGGAAAGAVAVAGVVPGVALASGGDVIGHPAEEGHKWSWEQPVEPIPARHIKKEVDTDVLVIGAGLGGLSAAISARELGVKVDLIEKNKFPAFRGGHITAVDSSLQKKMGIENDSRQIIRELVYWAQGRVDEELIRTFFAKSGAAMDWAIDMGKKHDLDVTMWEGYYKGPDYTEQPVTHFFHEKGAELSYLYGNSKGIGNAALVPAMEKEARAQGVDIHYKTPSVQILRDEQGNTVGVIAGKKGKYTKFNTSKVIIATGDYASNREMMQRYDPFALQADAQIYFPNKCNTGDGMIQAMQAGGAMQQHEPHAAVIHLEAGAASYGFLHVNANGDRFKNEDVNTQSKSCTKELQPDGIAWTIYDRDWADQVKSQVDANLAGGLFYGQMWQPWGKGFNKEVEIETQAAHINDGKVVVANSIAELADKMGVPAKQLEQNVARYNELYELQNDVDYGKRKELLTPIGKPPYYAGKLASTVLTMCGGLSTDSSLLVRDENRKSIPGLYVVGAAQGEFFANDYPTICPGIGHGRCLTFGRMAGIMAAGGDVDKLLPSIMV</sequence>
<keyword evidence="3" id="KW-0732">Signal</keyword>
<keyword evidence="4" id="KW-0274">FAD</keyword>
<dbReference type="GO" id="GO:0008202">
    <property type="term" value="P:steroid metabolic process"/>
    <property type="evidence" value="ECO:0007669"/>
    <property type="project" value="UniProtKB-ARBA"/>
</dbReference>
<dbReference type="SUPFAM" id="SSF56425">
    <property type="entry name" value="Succinate dehydrogenase/fumarate reductase flavoprotein, catalytic domain"/>
    <property type="match status" value="1"/>
</dbReference>
<dbReference type="InterPro" id="IPR036188">
    <property type="entry name" value="FAD/NAD-bd_sf"/>
</dbReference>
<evidence type="ECO:0000256" key="4">
    <source>
        <dbReference type="ARBA" id="ARBA00022827"/>
    </source>
</evidence>
<dbReference type="InterPro" id="IPR019546">
    <property type="entry name" value="TAT_signal_bac_arc"/>
</dbReference>
<keyword evidence="5" id="KW-0560">Oxidoreductase</keyword>
<evidence type="ECO:0000256" key="3">
    <source>
        <dbReference type="ARBA" id="ARBA00022729"/>
    </source>
</evidence>
<dbReference type="Gene3D" id="3.90.700.10">
    <property type="entry name" value="Succinate dehydrogenase/fumarate reductase flavoprotein, catalytic domain"/>
    <property type="match status" value="1"/>
</dbReference>
<evidence type="ECO:0000313" key="7">
    <source>
        <dbReference type="EMBL" id="QIZ76285.1"/>
    </source>
</evidence>
<dbReference type="NCBIfam" id="TIGR01409">
    <property type="entry name" value="TAT_signal_seq"/>
    <property type="match status" value="1"/>
</dbReference>
<dbReference type="InterPro" id="IPR003953">
    <property type="entry name" value="FAD-dep_OxRdtase_2_FAD-bd"/>
</dbReference>
<reference evidence="7 8" key="1">
    <citation type="submission" date="2020-04" db="EMBL/GenBank/DDBJ databases">
        <title>Ferrimonas sp. S7 isolated from sea water.</title>
        <authorList>
            <person name="Bae S.S."/>
            <person name="Baek K."/>
        </authorList>
    </citation>
    <scope>NUCLEOTIDE SEQUENCE [LARGE SCALE GENOMIC DNA]</scope>
    <source>
        <strain evidence="7 8">S7</strain>
    </source>
</reference>
<dbReference type="Proteomes" id="UP000501602">
    <property type="component" value="Chromosome"/>
</dbReference>
<organism evidence="7 8">
    <name type="scientific">Ferrimonas lipolytica</name>
    <dbReference type="NCBI Taxonomy" id="2724191"/>
    <lineage>
        <taxon>Bacteria</taxon>
        <taxon>Pseudomonadati</taxon>
        <taxon>Pseudomonadota</taxon>
        <taxon>Gammaproteobacteria</taxon>
        <taxon>Alteromonadales</taxon>
        <taxon>Ferrimonadaceae</taxon>
        <taxon>Ferrimonas</taxon>
    </lineage>
</organism>
<gene>
    <name evidence="7" type="ORF">HER31_04880</name>
</gene>
<proteinExistence type="predicted"/>
<accession>A0A6H1UB40</accession>
<comment type="cofactor">
    <cofactor evidence="1">
        <name>FAD</name>
        <dbReference type="ChEBI" id="CHEBI:57692"/>
    </cofactor>
</comment>
<dbReference type="EMBL" id="CP051180">
    <property type="protein sequence ID" value="QIZ76285.1"/>
    <property type="molecule type" value="Genomic_DNA"/>
</dbReference>
<evidence type="ECO:0000259" key="6">
    <source>
        <dbReference type="Pfam" id="PF00890"/>
    </source>
</evidence>
<dbReference type="PROSITE" id="PS51318">
    <property type="entry name" value="TAT"/>
    <property type="match status" value="1"/>
</dbReference>
<name>A0A6H1UB40_9GAMM</name>
<dbReference type="PANTHER" id="PTHR43400:SF10">
    <property type="entry name" value="3-OXOSTEROID 1-DEHYDROGENASE"/>
    <property type="match status" value="1"/>
</dbReference>
<feature type="domain" description="FAD-dependent oxidoreductase 2 FAD-binding" evidence="6">
    <location>
        <begin position="74"/>
        <end position="524"/>
    </location>
</feature>
<evidence type="ECO:0000313" key="8">
    <source>
        <dbReference type="Proteomes" id="UP000501602"/>
    </source>
</evidence>
<keyword evidence="8" id="KW-1185">Reference proteome</keyword>
<dbReference type="GO" id="GO:0016491">
    <property type="term" value="F:oxidoreductase activity"/>
    <property type="evidence" value="ECO:0007669"/>
    <property type="project" value="UniProtKB-KW"/>
</dbReference>
<evidence type="ECO:0000256" key="5">
    <source>
        <dbReference type="ARBA" id="ARBA00023002"/>
    </source>
</evidence>
<dbReference type="InterPro" id="IPR006311">
    <property type="entry name" value="TAT_signal"/>
</dbReference>
<dbReference type="KEGG" id="fes:HER31_04880"/>
<dbReference type="Gene3D" id="3.50.50.60">
    <property type="entry name" value="FAD/NAD(P)-binding domain"/>
    <property type="match status" value="1"/>
</dbReference>
<evidence type="ECO:0000256" key="1">
    <source>
        <dbReference type="ARBA" id="ARBA00001974"/>
    </source>
</evidence>
<protein>
    <submittedName>
        <fullName evidence="7">FAD-dependent oxidoreductase</fullName>
    </submittedName>
</protein>